<accession>A0A7T0G2X9</accession>
<evidence type="ECO:0000313" key="1">
    <source>
        <dbReference type="EMBL" id="QPJ64774.1"/>
    </source>
</evidence>
<dbReference type="Proteomes" id="UP000594464">
    <property type="component" value="Chromosome"/>
</dbReference>
<proteinExistence type="predicted"/>
<gene>
    <name evidence="1" type="ORF">G3M78_04970</name>
</gene>
<dbReference type="PROSITE" id="PS51257">
    <property type="entry name" value="PROKAR_LIPOPROTEIN"/>
    <property type="match status" value="1"/>
</dbReference>
<evidence type="ECO:0000313" key="2">
    <source>
        <dbReference type="Proteomes" id="UP000594464"/>
    </source>
</evidence>
<sequence length="277" mass="31141">MSRGIVVVLGFSMWFALSGCGDEQEEQAPLKLIEREVTWVKEKPVETTHEEVLDGKEPLRSSTPVDPELAALLRRGETIKTKVQDRASCLKQVEALDKTRTAVQVNGGLWTWFEKHETLRPYSDKGMQLDSNTNKLVFALRHLCETSQGVPIAPFVRQLNARVDASGLETVRQELLDLGKAPADVEIWLNFSERSRKKKNRVVEYPVIQSLIGKGSALVKKYDELSKRTVSKDNLDAALSEAQTLLTVLNELLGENETLVMALDEDVKLPYFFPSDM</sequence>
<organism evidence="1 2">
    <name type="scientific">Candidatus Nitrohelix vancouverensis</name>
    <dbReference type="NCBI Taxonomy" id="2705534"/>
    <lineage>
        <taxon>Bacteria</taxon>
        <taxon>Pseudomonadati</taxon>
        <taxon>Nitrospinota/Tectimicrobiota group</taxon>
        <taxon>Nitrospinota</taxon>
        <taxon>Nitrospinia</taxon>
        <taxon>Nitrospinales</taxon>
        <taxon>Nitrospinaceae</taxon>
        <taxon>Candidatus Nitrohelix</taxon>
    </lineage>
</organism>
<dbReference type="AlphaFoldDB" id="A0A7T0G2X9"/>
<dbReference type="KEGG" id="nva:G3M78_04970"/>
<reference evidence="2" key="1">
    <citation type="submission" date="2020-02" db="EMBL/GenBank/DDBJ databases">
        <title>Genomic and physiological characterization of two novel Nitrospinaceae genera.</title>
        <authorList>
            <person name="Mueller A.J."/>
            <person name="Jung M.-Y."/>
            <person name="Strachan C.R."/>
            <person name="Herbold C.W."/>
            <person name="Kirkegaard R.H."/>
            <person name="Daims H."/>
        </authorList>
    </citation>
    <scope>NUCLEOTIDE SEQUENCE [LARGE SCALE GENOMIC DNA]</scope>
</reference>
<evidence type="ECO:0008006" key="3">
    <source>
        <dbReference type="Google" id="ProtNLM"/>
    </source>
</evidence>
<name>A0A7T0G2X9_9BACT</name>
<protein>
    <recommendedName>
        <fullName evidence="3">Lipoprotein</fullName>
    </recommendedName>
</protein>
<dbReference type="EMBL" id="CP048620">
    <property type="protein sequence ID" value="QPJ64774.1"/>
    <property type="molecule type" value="Genomic_DNA"/>
</dbReference>